<name>A0A0Q9WBX1_DROVI</name>
<organism evidence="1 2">
    <name type="scientific">Drosophila virilis</name>
    <name type="common">Fruit fly</name>
    <dbReference type="NCBI Taxonomy" id="7244"/>
    <lineage>
        <taxon>Eukaryota</taxon>
        <taxon>Metazoa</taxon>
        <taxon>Ecdysozoa</taxon>
        <taxon>Arthropoda</taxon>
        <taxon>Hexapoda</taxon>
        <taxon>Insecta</taxon>
        <taxon>Pterygota</taxon>
        <taxon>Neoptera</taxon>
        <taxon>Endopterygota</taxon>
        <taxon>Diptera</taxon>
        <taxon>Brachycera</taxon>
        <taxon>Muscomorpha</taxon>
        <taxon>Ephydroidea</taxon>
        <taxon>Drosophilidae</taxon>
        <taxon>Drosophila</taxon>
    </lineage>
</organism>
<keyword evidence="2" id="KW-1185">Reference proteome</keyword>
<dbReference type="EMBL" id="CH940648">
    <property type="protein sequence ID" value="KRF79735.1"/>
    <property type="molecule type" value="Genomic_DNA"/>
</dbReference>
<dbReference type="Proteomes" id="UP000008792">
    <property type="component" value="Unassembled WGS sequence"/>
</dbReference>
<dbReference type="InParanoid" id="A0A0Q9WBX1"/>
<accession>A0A0Q9WBX1</accession>
<evidence type="ECO:0000313" key="1">
    <source>
        <dbReference type="EMBL" id="KRF79735.1"/>
    </source>
</evidence>
<gene>
    <name evidence="1" type="primary">Dvir\GJ27122</name>
    <name evidence="1" type="ORF">Dvir_GJ27122</name>
</gene>
<dbReference type="AlphaFoldDB" id="A0A0Q9WBX1"/>
<protein>
    <submittedName>
        <fullName evidence="1">Uncharacterized protein</fullName>
    </submittedName>
</protein>
<reference evidence="1 2" key="1">
    <citation type="journal article" date="2007" name="Nature">
        <title>Evolution of genes and genomes on the Drosophila phylogeny.</title>
        <authorList>
            <consortium name="Drosophila 12 Genomes Consortium"/>
            <person name="Clark A.G."/>
            <person name="Eisen M.B."/>
            <person name="Smith D.R."/>
            <person name="Bergman C.M."/>
            <person name="Oliver B."/>
            <person name="Markow T.A."/>
            <person name="Kaufman T.C."/>
            <person name="Kellis M."/>
            <person name="Gelbart W."/>
            <person name="Iyer V.N."/>
            <person name="Pollard D.A."/>
            <person name="Sackton T.B."/>
            <person name="Larracuente A.M."/>
            <person name="Singh N.D."/>
            <person name="Abad J.P."/>
            <person name="Abt D.N."/>
            <person name="Adryan B."/>
            <person name="Aguade M."/>
            <person name="Akashi H."/>
            <person name="Anderson W.W."/>
            <person name="Aquadro C.F."/>
            <person name="Ardell D.H."/>
            <person name="Arguello R."/>
            <person name="Artieri C.G."/>
            <person name="Barbash D.A."/>
            <person name="Barker D."/>
            <person name="Barsanti P."/>
            <person name="Batterham P."/>
            <person name="Batzoglou S."/>
            <person name="Begun D."/>
            <person name="Bhutkar A."/>
            <person name="Blanco E."/>
            <person name="Bosak S.A."/>
            <person name="Bradley R.K."/>
            <person name="Brand A.D."/>
            <person name="Brent M.R."/>
            <person name="Brooks A.N."/>
            <person name="Brown R.H."/>
            <person name="Butlin R.K."/>
            <person name="Caggese C."/>
            <person name="Calvi B.R."/>
            <person name="Bernardo de Carvalho A."/>
            <person name="Caspi A."/>
            <person name="Castrezana S."/>
            <person name="Celniker S.E."/>
            <person name="Chang J.L."/>
            <person name="Chapple C."/>
            <person name="Chatterji S."/>
            <person name="Chinwalla A."/>
            <person name="Civetta A."/>
            <person name="Clifton S.W."/>
            <person name="Comeron J.M."/>
            <person name="Costello J.C."/>
            <person name="Coyne J.A."/>
            <person name="Daub J."/>
            <person name="David R.G."/>
            <person name="Delcher A.L."/>
            <person name="Delehaunty K."/>
            <person name="Do C.B."/>
            <person name="Ebling H."/>
            <person name="Edwards K."/>
            <person name="Eickbush T."/>
            <person name="Evans J.D."/>
            <person name="Filipski A."/>
            <person name="Findeiss S."/>
            <person name="Freyhult E."/>
            <person name="Fulton L."/>
            <person name="Fulton R."/>
            <person name="Garcia A.C."/>
            <person name="Gardiner A."/>
            <person name="Garfield D.A."/>
            <person name="Garvin B.E."/>
            <person name="Gibson G."/>
            <person name="Gilbert D."/>
            <person name="Gnerre S."/>
            <person name="Godfrey J."/>
            <person name="Good R."/>
            <person name="Gotea V."/>
            <person name="Gravely B."/>
            <person name="Greenberg A.J."/>
            <person name="Griffiths-Jones S."/>
            <person name="Gross S."/>
            <person name="Guigo R."/>
            <person name="Gustafson E.A."/>
            <person name="Haerty W."/>
            <person name="Hahn M.W."/>
            <person name="Halligan D.L."/>
            <person name="Halpern A.L."/>
            <person name="Halter G.M."/>
            <person name="Han M.V."/>
            <person name="Heger A."/>
            <person name="Hillier L."/>
            <person name="Hinrichs A.S."/>
            <person name="Holmes I."/>
            <person name="Hoskins R.A."/>
            <person name="Hubisz M.J."/>
            <person name="Hultmark D."/>
            <person name="Huntley M.A."/>
            <person name="Jaffe D.B."/>
            <person name="Jagadeeshan S."/>
            <person name="Jeck W.R."/>
            <person name="Johnson J."/>
            <person name="Jones C.D."/>
            <person name="Jordan W.C."/>
            <person name="Karpen G.H."/>
            <person name="Kataoka E."/>
            <person name="Keightley P.D."/>
            <person name="Kheradpour P."/>
            <person name="Kirkness E.F."/>
            <person name="Koerich L.B."/>
            <person name="Kristiansen K."/>
            <person name="Kudrna D."/>
            <person name="Kulathinal R.J."/>
            <person name="Kumar S."/>
            <person name="Kwok R."/>
            <person name="Lander E."/>
            <person name="Langley C.H."/>
            <person name="Lapoint R."/>
            <person name="Lazzaro B.P."/>
            <person name="Lee S.J."/>
            <person name="Levesque L."/>
            <person name="Li R."/>
            <person name="Lin C.F."/>
            <person name="Lin M.F."/>
            <person name="Lindblad-Toh K."/>
            <person name="Llopart A."/>
            <person name="Long M."/>
            <person name="Low L."/>
            <person name="Lozovsky E."/>
            <person name="Lu J."/>
            <person name="Luo M."/>
            <person name="Machado C.A."/>
            <person name="Makalowski W."/>
            <person name="Marzo M."/>
            <person name="Matsuda M."/>
            <person name="Matzkin L."/>
            <person name="McAllister B."/>
            <person name="McBride C.S."/>
            <person name="McKernan B."/>
            <person name="McKernan K."/>
            <person name="Mendez-Lago M."/>
            <person name="Minx P."/>
            <person name="Mollenhauer M.U."/>
            <person name="Montooth K."/>
            <person name="Mount S.M."/>
            <person name="Mu X."/>
            <person name="Myers E."/>
            <person name="Negre B."/>
            <person name="Newfeld S."/>
            <person name="Nielsen R."/>
            <person name="Noor M.A."/>
            <person name="O'Grady P."/>
            <person name="Pachter L."/>
            <person name="Papaceit M."/>
            <person name="Parisi M.J."/>
            <person name="Parisi M."/>
            <person name="Parts L."/>
            <person name="Pedersen J.S."/>
            <person name="Pesole G."/>
            <person name="Phillippy A.M."/>
            <person name="Ponting C.P."/>
            <person name="Pop M."/>
            <person name="Porcelli D."/>
            <person name="Powell J.R."/>
            <person name="Prohaska S."/>
            <person name="Pruitt K."/>
            <person name="Puig M."/>
            <person name="Quesneville H."/>
            <person name="Ram K.R."/>
            <person name="Rand D."/>
            <person name="Rasmussen M.D."/>
            <person name="Reed L.K."/>
            <person name="Reenan R."/>
            <person name="Reily A."/>
            <person name="Remington K.A."/>
            <person name="Rieger T.T."/>
            <person name="Ritchie M.G."/>
            <person name="Robin C."/>
            <person name="Rogers Y.H."/>
            <person name="Rohde C."/>
            <person name="Rozas J."/>
            <person name="Rubenfield M.J."/>
            <person name="Ruiz A."/>
            <person name="Russo S."/>
            <person name="Salzberg S.L."/>
            <person name="Sanchez-Gracia A."/>
            <person name="Saranga D.J."/>
            <person name="Sato H."/>
            <person name="Schaeffer S.W."/>
            <person name="Schatz M.C."/>
            <person name="Schlenke T."/>
            <person name="Schwartz R."/>
            <person name="Segarra C."/>
            <person name="Singh R.S."/>
            <person name="Sirot L."/>
            <person name="Sirota M."/>
            <person name="Sisneros N.B."/>
            <person name="Smith C.D."/>
            <person name="Smith T.F."/>
            <person name="Spieth J."/>
            <person name="Stage D.E."/>
            <person name="Stark A."/>
            <person name="Stephan W."/>
            <person name="Strausberg R.L."/>
            <person name="Strempel S."/>
            <person name="Sturgill D."/>
            <person name="Sutton G."/>
            <person name="Sutton G.G."/>
            <person name="Tao W."/>
            <person name="Teichmann S."/>
            <person name="Tobari Y.N."/>
            <person name="Tomimura Y."/>
            <person name="Tsolas J.M."/>
            <person name="Valente V.L."/>
            <person name="Venter E."/>
            <person name="Venter J.C."/>
            <person name="Vicario S."/>
            <person name="Vieira F.G."/>
            <person name="Vilella A.J."/>
            <person name="Villasante A."/>
            <person name="Walenz B."/>
            <person name="Wang J."/>
            <person name="Wasserman M."/>
            <person name="Watts T."/>
            <person name="Wilson D."/>
            <person name="Wilson R.K."/>
            <person name="Wing R.A."/>
            <person name="Wolfner M.F."/>
            <person name="Wong A."/>
            <person name="Wong G.K."/>
            <person name="Wu C.I."/>
            <person name="Wu G."/>
            <person name="Yamamoto D."/>
            <person name="Yang H.P."/>
            <person name="Yang S.P."/>
            <person name="Yorke J.A."/>
            <person name="Yoshida K."/>
            <person name="Zdobnov E."/>
            <person name="Zhang P."/>
            <person name="Zhang Y."/>
            <person name="Zimin A.V."/>
            <person name="Baldwin J."/>
            <person name="Abdouelleil A."/>
            <person name="Abdulkadir J."/>
            <person name="Abebe A."/>
            <person name="Abera B."/>
            <person name="Abreu J."/>
            <person name="Acer S.C."/>
            <person name="Aftuck L."/>
            <person name="Alexander A."/>
            <person name="An P."/>
            <person name="Anderson E."/>
            <person name="Anderson S."/>
            <person name="Arachi H."/>
            <person name="Azer M."/>
            <person name="Bachantsang P."/>
            <person name="Barry A."/>
            <person name="Bayul T."/>
            <person name="Berlin A."/>
            <person name="Bessette D."/>
            <person name="Bloom T."/>
            <person name="Blye J."/>
            <person name="Boguslavskiy L."/>
            <person name="Bonnet C."/>
            <person name="Boukhgalter B."/>
            <person name="Bourzgui I."/>
            <person name="Brown A."/>
            <person name="Cahill P."/>
            <person name="Channer S."/>
            <person name="Cheshatsang Y."/>
            <person name="Chuda L."/>
            <person name="Citroen M."/>
            <person name="Collymore A."/>
            <person name="Cooke P."/>
            <person name="Costello M."/>
            <person name="D'Aco K."/>
            <person name="Daza R."/>
            <person name="De Haan G."/>
            <person name="DeGray S."/>
            <person name="DeMaso C."/>
            <person name="Dhargay N."/>
            <person name="Dooley K."/>
            <person name="Dooley E."/>
            <person name="Doricent M."/>
            <person name="Dorje P."/>
            <person name="Dorjee K."/>
            <person name="Dupes A."/>
            <person name="Elong R."/>
            <person name="Falk J."/>
            <person name="Farina A."/>
            <person name="Faro S."/>
            <person name="Ferguson D."/>
            <person name="Fisher S."/>
            <person name="Foley C.D."/>
            <person name="Franke A."/>
            <person name="Friedrich D."/>
            <person name="Gadbois L."/>
            <person name="Gearin G."/>
            <person name="Gearin C.R."/>
            <person name="Giannoukos G."/>
            <person name="Goode T."/>
            <person name="Graham J."/>
            <person name="Grandbois E."/>
            <person name="Grewal S."/>
            <person name="Gyaltsen K."/>
            <person name="Hafez N."/>
            <person name="Hagos B."/>
            <person name="Hall J."/>
            <person name="Henson C."/>
            <person name="Hollinger A."/>
            <person name="Honan T."/>
            <person name="Huard M.D."/>
            <person name="Hughes L."/>
            <person name="Hurhula B."/>
            <person name="Husby M.E."/>
            <person name="Kamat A."/>
            <person name="Kanga B."/>
            <person name="Kashin S."/>
            <person name="Khazanovich D."/>
            <person name="Kisner P."/>
            <person name="Lance K."/>
            <person name="Lara M."/>
            <person name="Lee W."/>
            <person name="Lennon N."/>
            <person name="Letendre F."/>
            <person name="LeVine R."/>
            <person name="Lipovsky A."/>
            <person name="Liu X."/>
            <person name="Liu J."/>
            <person name="Liu S."/>
            <person name="Lokyitsang T."/>
            <person name="Lokyitsang Y."/>
            <person name="Lubonja R."/>
            <person name="Lui A."/>
            <person name="MacDonald P."/>
            <person name="Magnisalis V."/>
            <person name="Maru K."/>
            <person name="Matthews C."/>
            <person name="McCusker W."/>
            <person name="McDonough S."/>
            <person name="Mehta T."/>
            <person name="Meldrim J."/>
            <person name="Meneus L."/>
            <person name="Mihai O."/>
            <person name="Mihalev A."/>
            <person name="Mihova T."/>
            <person name="Mittelman R."/>
            <person name="Mlenga V."/>
            <person name="Montmayeur A."/>
            <person name="Mulrain L."/>
            <person name="Navidi A."/>
            <person name="Naylor J."/>
            <person name="Negash T."/>
            <person name="Nguyen T."/>
            <person name="Nguyen N."/>
            <person name="Nicol R."/>
            <person name="Norbu C."/>
            <person name="Norbu N."/>
            <person name="Novod N."/>
            <person name="O'Neill B."/>
            <person name="Osman S."/>
            <person name="Markiewicz E."/>
            <person name="Oyono O.L."/>
            <person name="Patti C."/>
            <person name="Phunkhang P."/>
            <person name="Pierre F."/>
            <person name="Priest M."/>
            <person name="Raghuraman S."/>
            <person name="Rege F."/>
            <person name="Reyes R."/>
            <person name="Rise C."/>
            <person name="Rogov P."/>
            <person name="Ross K."/>
            <person name="Ryan E."/>
            <person name="Settipalli S."/>
            <person name="Shea T."/>
            <person name="Sherpa N."/>
            <person name="Shi L."/>
            <person name="Shih D."/>
            <person name="Sparrow T."/>
            <person name="Spaulding J."/>
            <person name="Stalker J."/>
            <person name="Stange-Thomann N."/>
            <person name="Stavropoulos S."/>
            <person name="Stone C."/>
            <person name="Strader C."/>
            <person name="Tesfaye S."/>
            <person name="Thomson T."/>
            <person name="Thoulutsang Y."/>
            <person name="Thoulutsang D."/>
            <person name="Topham K."/>
            <person name="Topping I."/>
            <person name="Tsamla T."/>
            <person name="Vassiliev H."/>
            <person name="Vo A."/>
            <person name="Wangchuk T."/>
            <person name="Wangdi T."/>
            <person name="Weiand M."/>
            <person name="Wilkinson J."/>
            <person name="Wilson A."/>
            <person name="Yadav S."/>
            <person name="Young G."/>
            <person name="Yu Q."/>
            <person name="Zembek L."/>
            <person name="Zhong D."/>
            <person name="Zimmer A."/>
            <person name="Zwirko Z."/>
            <person name="Jaffe D.B."/>
            <person name="Alvarez P."/>
            <person name="Brockman W."/>
            <person name="Butler J."/>
            <person name="Chin C."/>
            <person name="Gnerre S."/>
            <person name="Grabherr M."/>
            <person name="Kleber M."/>
            <person name="Mauceli E."/>
            <person name="MacCallum I."/>
        </authorList>
    </citation>
    <scope>NUCLEOTIDE SEQUENCE [LARGE SCALE GENOMIC DNA]</scope>
    <source>
        <strain evidence="2">Tucson 15010-1051.87</strain>
    </source>
</reference>
<sequence length="87" mass="9092">MDQSKLSTKFGDEPDLLFNRAQGRNSLQSLGACSAAAAVAAAAAQASLSPSVNAARQFANIQLEATFNDCESGYVPTVGRWGAEWPS</sequence>
<proteinExistence type="predicted"/>
<evidence type="ECO:0000313" key="2">
    <source>
        <dbReference type="Proteomes" id="UP000008792"/>
    </source>
</evidence>